<gene>
    <name evidence="13" type="ORF">L873DRAFT_1830012</name>
</gene>
<dbReference type="GO" id="GO:0061733">
    <property type="term" value="F:protein-lysine-acetyltransferase activity"/>
    <property type="evidence" value="ECO:0007669"/>
    <property type="project" value="TreeGrafter"/>
</dbReference>
<evidence type="ECO:0000256" key="4">
    <source>
        <dbReference type="ARBA" id="ARBA00022723"/>
    </source>
</evidence>
<dbReference type="InterPro" id="IPR028009">
    <property type="entry name" value="ESCO_Acetyltransf_dom"/>
</dbReference>
<dbReference type="STRING" id="1336337.A0A3N4JCL7"/>
<dbReference type="GO" id="GO:0007064">
    <property type="term" value="P:mitotic sister chromatid cohesion"/>
    <property type="evidence" value="ECO:0007669"/>
    <property type="project" value="TreeGrafter"/>
</dbReference>
<organism evidence="13 14">
    <name type="scientific">Choiromyces venosus 120613-1</name>
    <dbReference type="NCBI Taxonomy" id="1336337"/>
    <lineage>
        <taxon>Eukaryota</taxon>
        <taxon>Fungi</taxon>
        <taxon>Dikarya</taxon>
        <taxon>Ascomycota</taxon>
        <taxon>Pezizomycotina</taxon>
        <taxon>Pezizomycetes</taxon>
        <taxon>Pezizales</taxon>
        <taxon>Tuberaceae</taxon>
        <taxon>Choiromyces</taxon>
    </lineage>
</organism>
<keyword evidence="14" id="KW-1185">Reference proteome</keyword>
<proteinExistence type="inferred from homology"/>
<feature type="region of interest" description="Disordered" evidence="10">
    <location>
        <begin position="1"/>
        <end position="83"/>
    </location>
</feature>
<evidence type="ECO:0000256" key="7">
    <source>
        <dbReference type="ARBA" id="ARBA00023242"/>
    </source>
</evidence>
<name>A0A3N4JCL7_9PEZI</name>
<dbReference type="OrthoDB" id="428854at2759"/>
<comment type="similarity">
    <text evidence="2">Belongs to the acetyltransferase family. ECO subfamily.</text>
</comment>
<feature type="compositionally biased region" description="Low complexity" evidence="10">
    <location>
        <begin position="7"/>
        <end position="23"/>
    </location>
</feature>
<feature type="compositionally biased region" description="Low complexity" evidence="10">
    <location>
        <begin position="57"/>
        <end position="66"/>
    </location>
</feature>
<dbReference type="EMBL" id="ML120430">
    <property type="protein sequence ID" value="RPA95027.1"/>
    <property type="molecule type" value="Genomic_DNA"/>
</dbReference>
<feature type="domain" description="N-acetyltransferase ESCO zinc-finger" evidence="11">
    <location>
        <begin position="86"/>
        <end position="123"/>
    </location>
</feature>
<protein>
    <recommendedName>
        <fullName evidence="15">Sister chromatid cohesion acetyltransferase Eco1</fullName>
    </recommendedName>
</protein>
<evidence type="ECO:0000313" key="14">
    <source>
        <dbReference type="Proteomes" id="UP000276215"/>
    </source>
</evidence>
<accession>A0A3N4JCL7</accession>
<keyword evidence="8" id="KW-0131">Cell cycle</keyword>
<evidence type="ECO:0000256" key="10">
    <source>
        <dbReference type="SAM" id="MobiDB-lite"/>
    </source>
</evidence>
<dbReference type="PANTHER" id="PTHR45884">
    <property type="entry name" value="N-ACETYLTRANSFERASE ECO"/>
    <property type="match status" value="1"/>
</dbReference>
<dbReference type="PANTHER" id="PTHR45884:SF2">
    <property type="entry name" value="N-ACETYLTRANSFERASE ECO"/>
    <property type="match status" value="1"/>
</dbReference>
<evidence type="ECO:0000259" key="12">
    <source>
        <dbReference type="Pfam" id="PF13880"/>
    </source>
</evidence>
<dbReference type="SUPFAM" id="SSF55729">
    <property type="entry name" value="Acyl-CoA N-acyltransferases (Nat)"/>
    <property type="match status" value="1"/>
</dbReference>
<keyword evidence="7" id="KW-0539">Nucleus</keyword>
<evidence type="ECO:0000256" key="1">
    <source>
        <dbReference type="ARBA" id="ARBA00004123"/>
    </source>
</evidence>
<reference evidence="13 14" key="1">
    <citation type="journal article" date="2018" name="Nat. Ecol. Evol.">
        <title>Pezizomycetes genomes reveal the molecular basis of ectomycorrhizal truffle lifestyle.</title>
        <authorList>
            <person name="Murat C."/>
            <person name="Payen T."/>
            <person name="Noel B."/>
            <person name="Kuo A."/>
            <person name="Morin E."/>
            <person name="Chen J."/>
            <person name="Kohler A."/>
            <person name="Krizsan K."/>
            <person name="Balestrini R."/>
            <person name="Da Silva C."/>
            <person name="Montanini B."/>
            <person name="Hainaut M."/>
            <person name="Levati E."/>
            <person name="Barry K.W."/>
            <person name="Belfiori B."/>
            <person name="Cichocki N."/>
            <person name="Clum A."/>
            <person name="Dockter R.B."/>
            <person name="Fauchery L."/>
            <person name="Guy J."/>
            <person name="Iotti M."/>
            <person name="Le Tacon F."/>
            <person name="Lindquist E.A."/>
            <person name="Lipzen A."/>
            <person name="Malagnac F."/>
            <person name="Mello A."/>
            <person name="Molinier V."/>
            <person name="Miyauchi S."/>
            <person name="Poulain J."/>
            <person name="Riccioni C."/>
            <person name="Rubini A."/>
            <person name="Sitrit Y."/>
            <person name="Splivallo R."/>
            <person name="Traeger S."/>
            <person name="Wang M."/>
            <person name="Zifcakova L."/>
            <person name="Wipf D."/>
            <person name="Zambonelli A."/>
            <person name="Paolocci F."/>
            <person name="Nowrousian M."/>
            <person name="Ottonello S."/>
            <person name="Baldrian P."/>
            <person name="Spatafora J.W."/>
            <person name="Henrissat B."/>
            <person name="Nagy L.G."/>
            <person name="Aury J.M."/>
            <person name="Wincker P."/>
            <person name="Grigoriev I.V."/>
            <person name="Bonfante P."/>
            <person name="Martin F.M."/>
        </authorList>
    </citation>
    <scope>NUCLEOTIDE SEQUENCE [LARGE SCALE GENOMIC DNA]</scope>
    <source>
        <strain evidence="13 14">120613-1</strain>
    </source>
</reference>
<dbReference type="InterPro" id="IPR016181">
    <property type="entry name" value="Acyl_CoA_acyltransferase"/>
</dbReference>
<dbReference type="InterPro" id="IPR028005">
    <property type="entry name" value="AcTrfase_ESCO_Znf_dom"/>
</dbReference>
<evidence type="ECO:0000256" key="5">
    <source>
        <dbReference type="ARBA" id="ARBA00022771"/>
    </source>
</evidence>
<keyword evidence="3" id="KW-0808">Transferase</keyword>
<dbReference type="Proteomes" id="UP000276215">
    <property type="component" value="Unassembled WGS sequence"/>
</dbReference>
<evidence type="ECO:0000256" key="9">
    <source>
        <dbReference type="ARBA" id="ARBA00023315"/>
    </source>
</evidence>
<evidence type="ECO:0000256" key="6">
    <source>
        <dbReference type="ARBA" id="ARBA00022833"/>
    </source>
</evidence>
<evidence type="ECO:0008006" key="15">
    <source>
        <dbReference type="Google" id="ProtNLM"/>
    </source>
</evidence>
<comment type="subcellular location">
    <subcellularLocation>
        <location evidence="1">Nucleus</location>
    </subcellularLocation>
</comment>
<keyword evidence="5" id="KW-0863">Zinc-finger</keyword>
<sequence length="337" mass="37153">MSGDDGASTNTPSPSRSSSIPAASDEDCDPRTTTSTTTSSPPPPPAKKTFTGFSIKTHTGTSTTTSAPRRRNKQPEQQQQQKKLTQLKIDLGQPQRATCRTCGMSYYPCTPDDDALHKRFHAKSVGGVDFKSTILDAKKSKVVWRGEGGTGEEEVEAFVLVVDRKSAVVERRKAREVLEVVESELSAGEIAEGVLWGAEGEERFKVLLYVVGKKCVGLCLAERIRRAYRVVGDEVRDEGRVEGEMKSVVYRGSSISFSETPRPAILGISRVWVCADYRRRGIATRLLDYAREHFIYGMKIEKDDVAFSQPTESGGALARGWFGADKAHHWAVYVEEV</sequence>
<keyword evidence="9" id="KW-0012">Acyltransferase</keyword>
<dbReference type="AlphaFoldDB" id="A0A3N4JCL7"/>
<feature type="domain" description="N-acetyltransferase ESCO acetyl-transferase" evidence="12">
    <location>
        <begin position="263"/>
        <end position="332"/>
    </location>
</feature>
<dbReference type="CDD" id="cd04301">
    <property type="entry name" value="NAT_SF"/>
    <property type="match status" value="1"/>
</dbReference>
<dbReference type="Pfam" id="PF13878">
    <property type="entry name" value="zf-C2H2_3"/>
    <property type="match status" value="1"/>
</dbReference>
<evidence type="ECO:0000256" key="8">
    <source>
        <dbReference type="ARBA" id="ARBA00023306"/>
    </source>
</evidence>
<keyword evidence="4" id="KW-0479">Metal-binding</keyword>
<evidence type="ECO:0000256" key="2">
    <source>
        <dbReference type="ARBA" id="ARBA00005816"/>
    </source>
</evidence>
<dbReference type="GO" id="GO:0005634">
    <property type="term" value="C:nucleus"/>
    <property type="evidence" value="ECO:0007669"/>
    <property type="project" value="UniProtKB-SubCell"/>
</dbReference>
<dbReference type="GO" id="GO:0008270">
    <property type="term" value="F:zinc ion binding"/>
    <property type="evidence" value="ECO:0007669"/>
    <property type="project" value="UniProtKB-KW"/>
</dbReference>
<dbReference type="GO" id="GO:0000785">
    <property type="term" value="C:chromatin"/>
    <property type="evidence" value="ECO:0007669"/>
    <property type="project" value="TreeGrafter"/>
</dbReference>
<evidence type="ECO:0000256" key="3">
    <source>
        <dbReference type="ARBA" id="ARBA00022679"/>
    </source>
</evidence>
<keyword evidence="6" id="KW-0862">Zinc</keyword>
<evidence type="ECO:0000259" key="11">
    <source>
        <dbReference type="Pfam" id="PF13878"/>
    </source>
</evidence>
<dbReference type="Gene3D" id="3.40.630.30">
    <property type="match status" value="1"/>
</dbReference>
<dbReference type="Pfam" id="PF13880">
    <property type="entry name" value="Acetyltransf_13"/>
    <property type="match status" value="1"/>
</dbReference>
<evidence type="ECO:0000313" key="13">
    <source>
        <dbReference type="EMBL" id="RPA95027.1"/>
    </source>
</evidence>